<proteinExistence type="predicted"/>
<gene>
    <name evidence="1" type="ORF">CfE428DRAFT_6171</name>
</gene>
<comment type="caution">
    <text evidence="1">The sequence shown here is derived from an EMBL/GenBank/DDBJ whole genome shotgun (WGS) entry which is preliminary data.</text>
</comment>
<dbReference type="EMBL" id="ABVL01000036">
    <property type="protein sequence ID" value="EDY16268.1"/>
    <property type="molecule type" value="Genomic_DNA"/>
</dbReference>
<organism evidence="1 2">
    <name type="scientific">Chthoniobacter flavus Ellin428</name>
    <dbReference type="NCBI Taxonomy" id="497964"/>
    <lineage>
        <taxon>Bacteria</taxon>
        <taxon>Pseudomonadati</taxon>
        <taxon>Verrucomicrobiota</taxon>
        <taxon>Spartobacteria</taxon>
        <taxon>Chthoniobacterales</taxon>
        <taxon>Chthoniobacteraceae</taxon>
        <taxon>Chthoniobacter</taxon>
    </lineage>
</organism>
<dbReference type="AlphaFoldDB" id="B4DB80"/>
<evidence type="ECO:0008006" key="3">
    <source>
        <dbReference type="Google" id="ProtNLM"/>
    </source>
</evidence>
<evidence type="ECO:0000313" key="1">
    <source>
        <dbReference type="EMBL" id="EDY16268.1"/>
    </source>
</evidence>
<accession>B4DB80</accession>
<dbReference type="STRING" id="497964.CfE428DRAFT_6171"/>
<dbReference type="InParanoid" id="B4DB80"/>
<evidence type="ECO:0000313" key="2">
    <source>
        <dbReference type="Proteomes" id="UP000005824"/>
    </source>
</evidence>
<keyword evidence="2" id="KW-1185">Reference proteome</keyword>
<dbReference type="eggNOG" id="COG1073">
    <property type="taxonomic scope" value="Bacteria"/>
</dbReference>
<protein>
    <recommendedName>
        <fullName evidence="3">AB hydrolase-1 domain-containing protein</fullName>
    </recommendedName>
</protein>
<dbReference type="InterPro" id="IPR029058">
    <property type="entry name" value="AB_hydrolase_fold"/>
</dbReference>
<dbReference type="Proteomes" id="UP000005824">
    <property type="component" value="Unassembled WGS sequence"/>
</dbReference>
<dbReference type="SUPFAM" id="SSF53474">
    <property type="entry name" value="alpha/beta-Hydrolases"/>
    <property type="match status" value="1"/>
</dbReference>
<sequence>MMYAIQRRHRLDGTSREALTRYIESHVALSRDEYYRASPAEITVANGAVPNVLTWGSPIASGFLENDHAYALHFPAPGRPDAPTVLFLHALMSASDTGYRRWAARFNAAGWGACFVHLPYHYSRVPRGHRNGELAITANLVRNAEGLRQGVTELRQLMAWLRTKGVNEFGVWGCSYGGWIGALLASVERDFRFVALLEPIVNVDHAIWQSPTGLALRRELQRIGIERDLPARAFPLTSPMHGEPLCGTERVLLAAGKYDTIARAEDIAELQSLWAGASLITEPQGHFGYRLMSAAWRWVEEQGWL</sequence>
<dbReference type="ESTHER" id="9bact-b4db80">
    <property type="family name" value="6_AlphaBeta_hydrolase"/>
</dbReference>
<reference evidence="1 2" key="1">
    <citation type="journal article" date="2011" name="J. Bacteriol.">
        <title>Genome sequence of Chthoniobacter flavus Ellin428, an aerobic heterotrophic soil bacterium.</title>
        <authorList>
            <person name="Kant R."/>
            <person name="van Passel M.W."/>
            <person name="Palva A."/>
            <person name="Lucas S."/>
            <person name="Lapidus A."/>
            <person name="Glavina Del Rio T."/>
            <person name="Dalin E."/>
            <person name="Tice H."/>
            <person name="Bruce D."/>
            <person name="Goodwin L."/>
            <person name="Pitluck S."/>
            <person name="Larimer F.W."/>
            <person name="Land M.L."/>
            <person name="Hauser L."/>
            <person name="Sangwan P."/>
            <person name="de Vos W.M."/>
            <person name="Janssen P.H."/>
            <person name="Smidt H."/>
        </authorList>
    </citation>
    <scope>NUCLEOTIDE SEQUENCE [LARGE SCALE GENOMIC DNA]</scope>
    <source>
        <strain evidence="1 2">Ellin428</strain>
    </source>
</reference>
<name>B4DB80_9BACT</name>
<dbReference type="Gene3D" id="3.40.50.1820">
    <property type="entry name" value="alpha/beta hydrolase"/>
    <property type="match status" value="1"/>
</dbReference>